<dbReference type="EMBL" id="JARO02042108">
    <property type="protein sequence ID" value="KPP56081.1"/>
    <property type="molecule type" value="Genomic_DNA"/>
</dbReference>
<evidence type="ECO:0000313" key="3">
    <source>
        <dbReference type="Proteomes" id="UP000034805"/>
    </source>
</evidence>
<dbReference type="AlphaFoldDB" id="A0A0N8JUR6"/>
<evidence type="ECO:0000313" key="2">
    <source>
        <dbReference type="EMBL" id="KPP56081.1"/>
    </source>
</evidence>
<name>A0A0N8JUR6_SCLFO</name>
<gene>
    <name evidence="2" type="ORF">Z043_119207</name>
</gene>
<accession>A0A0N8JUR6</accession>
<protein>
    <submittedName>
        <fullName evidence="2">Uncharacterized protein</fullName>
    </submittedName>
</protein>
<dbReference type="Proteomes" id="UP000034805">
    <property type="component" value="Unassembled WGS sequence"/>
</dbReference>
<comment type="caution">
    <text evidence="2">The sequence shown here is derived from an EMBL/GenBank/DDBJ whole genome shotgun (WGS) entry which is preliminary data.</text>
</comment>
<evidence type="ECO:0000256" key="1">
    <source>
        <dbReference type="SAM" id="MobiDB-lite"/>
    </source>
</evidence>
<organism evidence="2 3">
    <name type="scientific">Scleropages formosus</name>
    <name type="common">Asian bonytongue</name>
    <name type="synonym">Osteoglossum formosum</name>
    <dbReference type="NCBI Taxonomy" id="113540"/>
    <lineage>
        <taxon>Eukaryota</taxon>
        <taxon>Metazoa</taxon>
        <taxon>Chordata</taxon>
        <taxon>Craniata</taxon>
        <taxon>Vertebrata</taxon>
        <taxon>Euteleostomi</taxon>
        <taxon>Actinopterygii</taxon>
        <taxon>Neopterygii</taxon>
        <taxon>Teleostei</taxon>
        <taxon>Osteoglossocephala</taxon>
        <taxon>Osteoglossomorpha</taxon>
        <taxon>Osteoglossiformes</taxon>
        <taxon>Osteoglossidae</taxon>
        <taxon>Scleropages</taxon>
    </lineage>
</organism>
<proteinExistence type="predicted"/>
<feature type="region of interest" description="Disordered" evidence="1">
    <location>
        <begin position="34"/>
        <end position="58"/>
    </location>
</feature>
<sequence>MKEQSCVPQTVLKCEPALLLQLIAVYEQREAVPEEAVSPRGGGMMGHRSPESYDSELPGFRPIRGGEIEVNSSILKSSKWFCTRKH</sequence>
<reference evidence="2 3" key="1">
    <citation type="submission" date="2015-08" db="EMBL/GenBank/DDBJ databases">
        <title>The genome of the Asian arowana (Scleropages formosus).</title>
        <authorList>
            <person name="Tan M.H."/>
            <person name="Gan H.M."/>
            <person name="Croft L.J."/>
            <person name="Austin C.M."/>
        </authorList>
    </citation>
    <scope>NUCLEOTIDE SEQUENCE [LARGE SCALE GENOMIC DNA]</scope>
    <source>
        <strain evidence="2">Aro1</strain>
    </source>
</reference>